<keyword evidence="1" id="KW-0472">Membrane</keyword>
<feature type="transmembrane region" description="Helical" evidence="1">
    <location>
        <begin position="6"/>
        <end position="27"/>
    </location>
</feature>
<feature type="transmembrane region" description="Helical" evidence="1">
    <location>
        <begin position="65"/>
        <end position="83"/>
    </location>
</feature>
<feature type="transmembrane region" description="Helical" evidence="1">
    <location>
        <begin position="34"/>
        <end position="53"/>
    </location>
</feature>
<reference evidence="2" key="1">
    <citation type="submission" date="2019-08" db="EMBL/GenBank/DDBJ databases">
        <authorList>
            <person name="Kucharzyk K."/>
            <person name="Murdoch R.W."/>
            <person name="Higgins S."/>
            <person name="Loffler F."/>
        </authorList>
    </citation>
    <scope>NUCLEOTIDE SEQUENCE</scope>
</reference>
<keyword evidence="1" id="KW-0812">Transmembrane</keyword>
<dbReference type="Pfam" id="PF26161">
    <property type="entry name" value="DUF8044"/>
    <property type="match status" value="1"/>
</dbReference>
<evidence type="ECO:0000256" key="1">
    <source>
        <dbReference type="SAM" id="Phobius"/>
    </source>
</evidence>
<proteinExistence type="predicted"/>
<gene>
    <name evidence="2" type="ORF">SDC9_32699</name>
</gene>
<dbReference type="EMBL" id="VSSQ01000226">
    <property type="protein sequence ID" value="MPL86713.1"/>
    <property type="molecule type" value="Genomic_DNA"/>
</dbReference>
<comment type="caution">
    <text evidence="2">The sequence shown here is derived from an EMBL/GenBank/DDBJ whole genome shotgun (WGS) entry which is preliminary data.</text>
</comment>
<dbReference type="InterPro" id="IPR058357">
    <property type="entry name" value="DUF8044"/>
</dbReference>
<sequence>MAPSKTLIAASLLLAWMGAVASIMILARTINIEIFFVLWLIGFLIITEFFVVTTLRPKSARWQRLIGIAGVGIFAFIIIIKILEIIAK</sequence>
<name>A0A644V7E5_9ZZZZ</name>
<evidence type="ECO:0000313" key="2">
    <source>
        <dbReference type="EMBL" id="MPL86713.1"/>
    </source>
</evidence>
<organism evidence="2">
    <name type="scientific">bioreactor metagenome</name>
    <dbReference type="NCBI Taxonomy" id="1076179"/>
    <lineage>
        <taxon>unclassified sequences</taxon>
        <taxon>metagenomes</taxon>
        <taxon>ecological metagenomes</taxon>
    </lineage>
</organism>
<accession>A0A644V7E5</accession>
<protein>
    <submittedName>
        <fullName evidence="2">Uncharacterized protein</fullName>
    </submittedName>
</protein>
<keyword evidence="1" id="KW-1133">Transmembrane helix</keyword>
<dbReference type="AlphaFoldDB" id="A0A644V7E5"/>